<feature type="signal peptide" evidence="1">
    <location>
        <begin position="1"/>
        <end position="16"/>
    </location>
</feature>
<feature type="domain" description="LysM" evidence="2">
    <location>
        <begin position="66"/>
        <end position="110"/>
    </location>
</feature>
<keyword evidence="3" id="KW-1185">Reference proteome</keyword>
<dbReference type="InterPro" id="IPR036779">
    <property type="entry name" value="LysM_dom_sf"/>
</dbReference>
<dbReference type="InterPro" id="IPR018392">
    <property type="entry name" value="LysM"/>
</dbReference>
<dbReference type="PANTHER" id="PTHR33734:SF22">
    <property type="entry name" value="MEMBRANE-BOUND LYTIC MUREIN TRANSGLYCOSYLASE D"/>
    <property type="match status" value="1"/>
</dbReference>
<dbReference type="GeneID" id="41955561"/>
<evidence type="ECO:0000259" key="2">
    <source>
        <dbReference type="PROSITE" id="PS51782"/>
    </source>
</evidence>
<reference evidence="4" key="3">
    <citation type="submission" date="2025-08" db="UniProtKB">
        <authorList>
            <consortium name="RefSeq"/>
        </authorList>
    </citation>
    <scope>IDENTIFICATION</scope>
    <source>
        <strain evidence="4">NI907</strain>
    </source>
</reference>
<organism evidence="3 4">
    <name type="scientific">Pyricularia grisea</name>
    <name type="common">Crabgrass-specific blast fungus</name>
    <name type="synonym">Magnaporthe grisea</name>
    <dbReference type="NCBI Taxonomy" id="148305"/>
    <lineage>
        <taxon>Eukaryota</taxon>
        <taxon>Fungi</taxon>
        <taxon>Dikarya</taxon>
        <taxon>Ascomycota</taxon>
        <taxon>Pezizomycotina</taxon>
        <taxon>Sordariomycetes</taxon>
        <taxon>Sordariomycetidae</taxon>
        <taxon>Magnaporthales</taxon>
        <taxon>Pyriculariaceae</taxon>
        <taxon>Pyricularia</taxon>
    </lineage>
</organism>
<dbReference type="KEGG" id="pgri:PgNI_00569"/>
<dbReference type="OrthoDB" id="2107166at2759"/>
<dbReference type="RefSeq" id="XP_030986667.1">
    <property type="nucleotide sequence ID" value="XM_031120647.1"/>
</dbReference>
<dbReference type="PANTHER" id="PTHR33734">
    <property type="entry name" value="LYSM DOMAIN-CONTAINING GPI-ANCHORED PROTEIN 2"/>
    <property type="match status" value="1"/>
</dbReference>
<evidence type="ECO:0000313" key="4">
    <source>
        <dbReference type="RefSeq" id="XP_030986667.1"/>
    </source>
</evidence>
<sequence length="195" mass="20038">MLPITIVALFAAFAAATPSSPLPIPKRGLHGGLVVRAETATGTNSTKGGKGSIRGCEDLKTNGPVISYKVVSGDTLTKLTAAYQSGICNIAKESNVTDPDSIAVDQMLRIPTGLCTQNVDNNTCLKSTATNPNTDAQGTCLKKGPFTYTVKKGDNFTTIAKSLGLQESAVSGANKGVDGLHLPVGSTVNLPKCSS</sequence>
<evidence type="ECO:0000256" key="1">
    <source>
        <dbReference type="SAM" id="SignalP"/>
    </source>
</evidence>
<protein>
    <recommendedName>
        <fullName evidence="2">LysM domain-containing protein</fullName>
    </recommendedName>
</protein>
<dbReference type="Gene3D" id="3.10.350.10">
    <property type="entry name" value="LysM domain"/>
    <property type="match status" value="2"/>
</dbReference>
<accession>A0A6P8BHP1</accession>
<reference evidence="4" key="2">
    <citation type="submission" date="2019-10" db="EMBL/GenBank/DDBJ databases">
        <authorList>
            <consortium name="NCBI Genome Project"/>
        </authorList>
    </citation>
    <scope>NUCLEOTIDE SEQUENCE</scope>
    <source>
        <strain evidence="4">NI907</strain>
    </source>
</reference>
<dbReference type="SUPFAM" id="SSF54106">
    <property type="entry name" value="LysM domain"/>
    <property type="match status" value="2"/>
</dbReference>
<name>A0A6P8BHP1_PYRGI</name>
<dbReference type="AlphaFoldDB" id="A0A6P8BHP1"/>
<dbReference type="SMART" id="SM00257">
    <property type="entry name" value="LysM"/>
    <property type="match status" value="2"/>
</dbReference>
<proteinExistence type="predicted"/>
<dbReference type="Proteomes" id="UP000515153">
    <property type="component" value="Unplaced"/>
</dbReference>
<dbReference type="CDD" id="cd00118">
    <property type="entry name" value="LysM"/>
    <property type="match status" value="2"/>
</dbReference>
<evidence type="ECO:0000313" key="3">
    <source>
        <dbReference type="Proteomes" id="UP000515153"/>
    </source>
</evidence>
<feature type="chain" id="PRO_5027665492" description="LysM domain-containing protein" evidence="1">
    <location>
        <begin position="17"/>
        <end position="195"/>
    </location>
</feature>
<keyword evidence="1" id="KW-0732">Signal</keyword>
<gene>
    <name evidence="4" type="ORF">PgNI_00569</name>
</gene>
<dbReference type="Pfam" id="PF01476">
    <property type="entry name" value="LysM"/>
    <property type="match status" value="2"/>
</dbReference>
<reference evidence="4" key="1">
    <citation type="journal article" date="2019" name="Mol. Biol. Evol.">
        <title>Blast fungal genomes show frequent chromosomal changes, gene gains and losses, and effector gene turnover.</title>
        <authorList>
            <person name="Gomez Luciano L.B."/>
            <person name="Jason Tsai I."/>
            <person name="Chuma I."/>
            <person name="Tosa Y."/>
            <person name="Chen Y.H."/>
            <person name="Li J.Y."/>
            <person name="Li M.Y."/>
            <person name="Jade Lu M.Y."/>
            <person name="Nakayashiki H."/>
            <person name="Li W.H."/>
        </authorList>
    </citation>
    <scope>NUCLEOTIDE SEQUENCE</scope>
    <source>
        <strain evidence="4">NI907</strain>
    </source>
</reference>
<feature type="domain" description="LysM" evidence="2">
    <location>
        <begin position="146"/>
        <end position="190"/>
    </location>
</feature>
<dbReference type="PROSITE" id="PS51782">
    <property type="entry name" value="LYSM"/>
    <property type="match status" value="2"/>
</dbReference>